<accession>A0A0D6PJI5</accession>
<keyword evidence="2 10" id="KW-1003">Cell membrane</keyword>
<keyword evidence="4 10" id="KW-0133">Cell shape</keyword>
<keyword evidence="10 11" id="KW-0813">Transport</keyword>
<dbReference type="PRINTS" id="PR01806">
    <property type="entry name" value="VIRFACTRMVIN"/>
</dbReference>
<dbReference type="PANTHER" id="PTHR47019">
    <property type="entry name" value="LIPID II FLIPPASE MURJ"/>
    <property type="match status" value="1"/>
</dbReference>
<gene>
    <name evidence="10" type="primary">murJ</name>
    <name evidence="12" type="ORF">Aam_120_006</name>
</gene>
<feature type="transmembrane region" description="Helical" evidence="10">
    <location>
        <begin position="259"/>
        <end position="278"/>
    </location>
</feature>
<sequence length="499" mass="53454">MASRVLGFARDILIAAVLGTGPVADAFFVALRLPNLFRRLFGEGAFNASFVPSISTILHKDGMRAATEFAEEATAVMAVWLGALTILGELFMPWLLYVLAPGFNGQGGRFDLAVAMSRIMFPYLFFICLTALFSGVLNALGRFAAAAAAPMLFNIFMIAAMLWLAPHMANPGYALSWGVMVSGIAQMALVLWAIRRAGMRFAKPKLRFSPWIKKMFKRMAPALVGAGVTQLNVSIDIIIGTLLPAGSVSILYYADRVNQLPLGVIATAAGTALLPAVTKNIALGEEVEANTALNRAFESVLMLTLPAAIGLSVAGKAVMDVAFVRGAFTAHNAVLAGNSLAAFALGLPAFALIKILTPGFYARGDTVTPLKIGMAAVALNLGLNLLFMHPLKAVGPALATSLSSAFNAAWLFALLYRRGHFHFDTLSRRRIPRILLAGAVMAVALWGVQRFLPQGVTSIPQFLLLVLVGGVFYFGPGAVLRAFDLREFLGLLRRRRRKA</sequence>
<evidence type="ECO:0000256" key="2">
    <source>
        <dbReference type="ARBA" id="ARBA00022475"/>
    </source>
</evidence>
<evidence type="ECO:0000256" key="3">
    <source>
        <dbReference type="ARBA" id="ARBA00022692"/>
    </source>
</evidence>
<reference evidence="12 13" key="1">
    <citation type="submission" date="2012-11" db="EMBL/GenBank/DDBJ databases">
        <title>Whole genome sequence of Acidocella aminolytica 101 = DSM 11237.</title>
        <authorList>
            <person name="Azuma Y."/>
            <person name="Higashiura N."/>
            <person name="Hirakawa H."/>
            <person name="Matsushita K."/>
        </authorList>
    </citation>
    <scope>NUCLEOTIDE SEQUENCE [LARGE SCALE GENOMIC DNA]</scope>
    <source>
        <strain evidence="13">101 / DSM 11237</strain>
    </source>
</reference>
<feature type="transmembrane region" description="Helical" evidence="10">
    <location>
        <begin position="215"/>
        <end position="239"/>
    </location>
</feature>
<feature type="transmembrane region" description="Helical" evidence="10">
    <location>
        <begin position="120"/>
        <end position="140"/>
    </location>
</feature>
<evidence type="ECO:0000313" key="13">
    <source>
        <dbReference type="Proteomes" id="UP000032668"/>
    </source>
</evidence>
<comment type="pathway">
    <text evidence="10">Cell wall biogenesis; peptidoglycan biosynthesis.</text>
</comment>
<feature type="transmembrane region" description="Helical" evidence="10">
    <location>
        <begin position="369"/>
        <end position="387"/>
    </location>
</feature>
<dbReference type="AlphaFoldDB" id="A0A0D6PJI5"/>
<feature type="transmembrane region" description="Helical" evidence="10">
    <location>
        <begin position="458"/>
        <end position="483"/>
    </location>
</feature>
<dbReference type="GO" id="GO:0034204">
    <property type="term" value="P:lipid translocation"/>
    <property type="evidence" value="ECO:0007669"/>
    <property type="project" value="TreeGrafter"/>
</dbReference>
<feature type="transmembrane region" description="Helical" evidence="10">
    <location>
        <begin position="299"/>
        <end position="319"/>
    </location>
</feature>
<comment type="similarity">
    <text evidence="9 10 11">Belongs to the MurJ/MviN family.</text>
</comment>
<keyword evidence="13" id="KW-1185">Reference proteome</keyword>
<comment type="subcellular location">
    <subcellularLocation>
        <location evidence="10">Cell inner membrane</location>
        <topology evidence="10">Multi-pass membrane protein</topology>
    </subcellularLocation>
    <subcellularLocation>
        <location evidence="1">Cell membrane</location>
        <topology evidence="1">Multi-pass membrane protein</topology>
    </subcellularLocation>
</comment>
<feature type="transmembrane region" description="Helical" evidence="10">
    <location>
        <begin position="434"/>
        <end position="452"/>
    </location>
</feature>
<dbReference type="EMBL" id="BANC01000118">
    <property type="protein sequence ID" value="GAN81822.1"/>
    <property type="molecule type" value="Genomic_DNA"/>
</dbReference>
<dbReference type="GO" id="GO:0015648">
    <property type="term" value="F:lipid-linked peptidoglycan transporter activity"/>
    <property type="evidence" value="ECO:0007669"/>
    <property type="project" value="UniProtKB-UniRule"/>
</dbReference>
<proteinExistence type="inferred from homology"/>
<comment type="function">
    <text evidence="8 10 11">Involved in peptidoglycan biosynthesis. Transports lipid-linked peptidoglycan precursors from the inner to the outer leaflet of the cytoplasmic membrane.</text>
</comment>
<evidence type="ECO:0000256" key="1">
    <source>
        <dbReference type="ARBA" id="ARBA00004651"/>
    </source>
</evidence>
<dbReference type="PIRSF" id="PIRSF002869">
    <property type="entry name" value="MviN"/>
    <property type="match status" value="1"/>
</dbReference>
<feature type="transmembrane region" description="Helical" evidence="10">
    <location>
        <begin position="339"/>
        <end position="357"/>
    </location>
</feature>
<feature type="transmembrane region" description="Helical" evidence="10">
    <location>
        <begin position="172"/>
        <end position="194"/>
    </location>
</feature>
<evidence type="ECO:0000256" key="8">
    <source>
        <dbReference type="ARBA" id="ARBA00060041"/>
    </source>
</evidence>
<dbReference type="HAMAP" id="MF_02078">
    <property type="entry name" value="MurJ_MviN"/>
    <property type="match status" value="1"/>
</dbReference>
<keyword evidence="10" id="KW-0997">Cell inner membrane</keyword>
<dbReference type="CDD" id="cd13123">
    <property type="entry name" value="MATE_MurJ_like"/>
    <property type="match status" value="1"/>
</dbReference>
<feature type="transmembrane region" description="Helical" evidence="10">
    <location>
        <begin position="12"/>
        <end position="31"/>
    </location>
</feature>
<evidence type="ECO:0000256" key="7">
    <source>
        <dbReference type="ARBA" id="ARBA00023136"/>
    </source>
</evidence>
<dbReference type="Proteomes" id="UP000032668">
    <property type="component" value="Unassembled WGS sequence"/>
</dbReference>
<feature type="transmembrane region" description="Helical" evidence="10">
    <location>
        <begin position="73"/>
        <end position="100"/>
    </location>
</feature>
<dbReference type="InterPro" id="IPR051050">
    <property type="entry name" value="Lipid_II_flippase_MurJ/MviN"/>
</dbReference>
<dbReference type="GO" id="GO:0005886">
    <property type="term" value="C:plasma membrane"/>
    <property type="evidence" value="ECO:0007669"/>
    <property type="project" value="UniProtKB-SubCell"/>
</dbReference>
<evidence type="ECO:0000256" key="9">
    <source>
        <dbReference type="ARBA" id="ARBA00061532"/>
    </source>
</evidence>
<evidence type="ECO:0000256" key="5">
    <source>
        <dbReference type="ARBA" id="ARBA00022984"/>
    </source>
</evidence>
<dbReference type="Pfam" id="PF03023">
    <property type="entry name" value="MurJ"/>
    <property type="match status" value="1"/>
</dbReference>
<keyword evidence="10 11" id="KW-0961">Cell wall biogenesis/degradation</keyword>
<dbReference type="NCBIfam" id="TIGR01695">
    <property type="entry name" value="murJ_mviN"/>
    <property type="match status" value="1"/>
</dbReference>
<keyword evidence="6 10" id="KW-1133">Transmembrane helix</keyword>
<feature type="transmembrane region" description="Helical" evidence="10">
    <location>
        <begin position="147"/>
        <end position="166"/>
    </location>
</feature>
<organism evidence="12 13">
    <name type="scientific">Acidocella aminolytica 101 = DSM 11237</name>
    <dbReference type="NCBI Taxonomy" id="1120923"/>
    <lineage>
        <taxon>Bacteria</taxon>
        <taxon>Pseudomonadati</taxon>
        <taxon>Pseudomonadota</taxon>
        <taxon>Alphaproteobacteria</taxon>
        <taxon>Acetobacterales</taxon>
        <taxon>Acidocellaceae</taxon>
        <taxon>Acidocella</taxon>
    </lineage>
</organism>
<dbReference type="InterPro" id="IPR004268">
    <property type="entry name" value="MurJ"/>
</dbReference>
<protein>
    <recommendedName>
        <fullName evidence="10">Probable lipid II flippase MurJ</fullName>
    </recommendedName>
</protein>
<dbReference type="PANTHER" id="PTHR47019:SF1">
    <property type="entry name" value="LIPID II FLIPPASE MURJ"/>
    <property type="match status" value="1"/>
</dbReference>
<evidence type="ECO:0000313" key="12">
    <source>
        <dbReference type="EMBL" id="GAN81822.1"/>
    </source>
</evidence>
<dbReference type="GO" id="GO:0008360">
    <property type="term" value="P:regulation of cell shape"/>
    <property type="evidence" value="ECO:0007669"/>
    <property type="project" value="UniProtKB-UniRule"/>
</dbReference>
<evidence type="ECO:0000256" key="6">
    <source>
        <dbReference type="ARBA" id="ARBA00022989"/>
    </source>
</evidence>
<dbReference type="STRING" id="1120923.SAMN02746095_03762"/>
<evidence type="ECO:0000256" key="10">
    <source>
        <dbReference type="HAMAP-Rule" id="MF_02078"/>
    </source>
</evidence>
<evidence type="ECO:0000256" key="11">
    <source>
        <dbReference type="PIRNR" id="PIRNR002869"/>
    </source>
</evidence>
<evidence type="ECO:0000256" key="4">
    <source>
        <dbReference type="ARBA" id="ARBA00022960"/>
    </source>
</evidence>
<keyword evidence="3 10" id="KW-0812">Transmembrane</keyword>
<dbReference type="GO" id="GO:0071555">
    <property type="term" value="P:cell wall organization"/>
    <property type="evidence" value="ECO:0007669"/>
    <property type="project" value="UniProtKB-UniRule"/>
</dbReference>
<keyword evidence="5 10" id="KW-0573">Peptidoglycan synthesis</keyword>
<comment type="caution">
    <text evidence="12">The sequence shown here is derived from an EMBL/GenBank/DDBJ whole genome shotgun (WGS) entry which is preliminary data.</text>
</comment>
<dbReference type="GO" id="GO:0009252">
    <property type="term" value="P:peptidoglycan biosynthetic process"/>
    <property type="evidence" value="ECO:0007669"/>
    <property type="project" value="UniProtKB-UniRule"/>
</dbReference>
<name>A0A0D6PJI5_9PROT</name>
<keyword evidence="7 10" id="KW-0472">Membrane</keyword>
<feature type="transmembrane region" description="Helical" evidence="10">
    <location>
        <begin position="393"/>
        <end position="413"/>
    </location>
</feature>
<dbReference type="UniPathway" id="UPA00219"/>